<dbReference type="STRING" id="284592.Q6BPV8"/>
<keyword evidence="6" id="KW-1185">Reference proteome</keyword>
<dbReference type="GO" id="GO:0006298">
    <property type="term" value="P:mismatch repair"/>
    <property type="evidence" value="ECO:0007669"/>
    <property type="project" value="InterPro"/>
</dbReference>
<dbReference type="InParanoid" id="Q6BPV8"/>
<dbReference type="PANTHER" id="PTHR10073">
    <property type="entry name" value="DNA MISMATCH REPAIR PROTEIN MLH, PMS, MUTL"/>
    <property type="match status" value="1"/>
</dbReference>
<dbReference type="GO" id="GO:0032300">
    <property type="term" value="C:mismatch repair complex"/>
    <property type="evidence" value="ECO:0007669"/>
    <property type="project" value="InterPro"/>
</dbReference>
<dbReference type="PANTHER" id="PTHR10073:SF47">
    <property type="entry name" value="DNA MISMATCH REPAIR PROTEIN MLH3"/>
    <property type="match status" value="1"/>
</dbReference>
<dbReference type="InterPro" id="IPR036890">
    <property type="entry name" value="HATPase_C_sf"/>
</dbReference>
<dbReference type="SMART" id="SM00853">
    <property type="entry name" value="MutL_C"/>
    <property type="match status" value="1"/>
</dbReference>
<dbReference type="InterPro" id="IPR014721">
    <property type="entry name" value="Ribsml_uS5_D2-typ_fold_subgr"/>
</dbReference>
<evidence type="ECO:0000256" key="3">
    <source>
        <dbReference type="SAM" id="MobiDB-lite"/>
    </source>
</evidence>
<reference evidence="5 6" key="1">
    <citation type="journal article" date="2004" name="Nature">
        <title>Genome evolution in yeasts.</title>
        <authorList>
            <consortium name="Genolevures"/>
            <person name="Dujon B."/>
            <person name="Sherman D."/>
            <person name="Fischer G."/>
            <person name="Durrens P."/>
            <person name="Casaregola S."/>
            <person name="Lafontaine I."/>
            <person name="de Montigny J."/>
            <person name="Marck C."/>
            <person name="Neuveglise C."/>
            <person name="Talla E."/>
            <person name="Goffard N."/>
            <person name="Frangeul L."/>
            <person name="Aigle M."/>
            <person name="Anthouard V."/>
            <person name="Babour A."/>
            <person name="Barbe V."/>
            <person name="Barnay S."/>
            <person name="Blanchin S."/>
            <person name="Beckerich J.M."/>
            <person name="Beyne E."/>
            <person name="Bleykasten C."/>
            <person name="Boisrame A."/>
            <person name="Boyer J."/>
            <person name="Cattolico L."/>
            <person name="Confanioleri F."/>
            <person name="de Daruvar A."/>
            <person name="Despons L."/>
            <person name="Fabre E."/>
            <person name="Fairhead C."/>
            <person name="Ferry-Dumazet H."/>
            <person name="Groppi A."/>
            <person name="Hantraye F."/>
            <person name="Hennequin C."/>
            <person name="Jauniaux N."/>
            <person name="Joyet P."/>
            <person name="Kachouri R."/>
            <person name="Kerrest A."/>
            <person name="Koszul R."/>
            <person name="Lemaire M."/>
            <person name="Lesur I."/>
            <person name="Ma L."/>
            <person name="Muller H."/>
            <person name="Nicaud J.M."/>
            <person name="Nikolski M."/>
            <person name="Oztas S."/>
            <person name="Ozier-Kalogeropoulos O."/>
            <person name="Pellenz S."/>
            <person name="Potier S."/>
            <person name="Richard G.F."/>
            <person name="Straub M.L."/>
            <person name="Suleau A."/>
            <person name="Swennene D."/>
            <person name="Tekaia F."/>
            <person name="Wesolowski-Louvel M."/>
            <person name="Westhof E."/>
            <person name="Wirth B."/>
            <person name="Zeniou-Meyer M."/>
            <person name="Zivanovic I."/>
            <person name="Bolotin-Fukuhara M."/>
            <person name="Thierry A."/>
            <person name="Bouchier C."/>
            <person name="Caudron B."/>
            <person name="Scarpelli C."/>
            <person name="Gaillardin C."/>
            <person name="Weissenbach J."/>
            <person name="Wincker P."/>
            <person name="Souciet J.L."/>
        </authorList>
    </citation>
    <scope>NUCLEOTIDE SEQUENCE [LARGE SCALE GENOMIC DNA]</scope>
    <source>
        <strain evidence="6">ATCC 36239 / CBS 767 / BCRC 21394 / JCM 1990 / NBRC 0083 / IGC 2968</strain>
    </source>
</reference>
<dbReference type="EMBL" id="CR382137">
    <property type="protein sequence ID" value="CAG88001.2"/>
    <property type="molecule type" value="Genomic_DNA"/>
</dbReference>
<feature type="region of interest" description="Disordered" evidence="3">
    <location>
        <begin position="400"/>
        <end position="420"/>
    </location>
</feature>
<dbReference type="PROSITE" id="PS00058">
    <property type="entry name" value="DNA_MISMATCH_REPAIR_1"/>
    <property type="match status" value="1"/>
</dbReference>
<dbReference type="InterPro" id="IPR037198">
    <property type="entry name" value="MutL_C_sf"/>
</dbReference>
<evidence type="ECO:0000259" key="4">
    <source>
        <dbReference type="SMART" id="SM00853"/>
    </source>
</evidence>
<dbReference type="SUPFAM" id="SSF55874">
    <property type="entry name" value="ATPase domain of HSP90 chaperone/DNA topoisomerase II/histidine kinase"/>
    <property type="match status" value="1"/>
</dbReference>
<dbReference type="Pfam" id="PF08676">
    <property type="entry name" value="MutL_C"/>
    <property type="match status" value="1"/>
</dbReference>
<dbReference type="Gene3D" id="3.30.565.10">
    <property type="entry name" value="Histidine kinase-like ATPase, C-terminal domain"/>
    <property type="match status" value="1"/>
</dbReference>
<comment type="similarity">
    <text evidence="1">Belongs to the DNA mismatch repair MutL/HexB family.</text>
</comment>
<dbReference type="OrthoDB" id="429932at2759"/>
<organism evidence="5 6">
    <name type="scientific">Debaryomyces hansenii (strain ATCC 36239 / CBS 767 / BCRC 21394 / JCM 1990 / NBRC 0083 / IGC 2968)</name>
    <name type="common">Yeast</name>
    <name type="synonym">Torulaspora hansenii</name>
    <dbReference type="NCBI Taxonomy" id="284592"/>
    <lineage>
        <taxon>Eukaryota</taxon>
        <taxon>Fungi</taxon>
        <taxon>Dikarya</taxon>
        <taxon>Ascomycota</taxon>
        <taxon>Saccharomycotina</taxon>
        <taxon>Pichiomycetes</taxon>
        <taxon>Debaryomycetaceae</taxon>
        <taxon>Debaryomyces</taxon>
    </lineage>
</organism>
<dbReference type="Pfam" id="PF13589">
    <property type="entry name" value="HATPase_c_3"/>
    <property type="match status" value="1"/>
</dbReference>
<dbReference type="FunCoup" id="Q6BPV8">
    <property type="interactions" value="490"/>
</dbReference>
<dbReference type="InterPro" id="IPR014790">
    <property type="entry name" value="MutL_C"/>
</dbReference>
<dbReference type="KEGG" id="dha:DEHA2E10472g"/>
<proteinExistence type="inferred from homology"/>
<dbReference type="GO" id="GO:0061982">
    <property type="term" value="P:meiosis I cell cycle process"/>
    <property type="evidence" value="ECO:0007669"/>
    <property type="project" value="UniProtKB-ARBA"/>
</dbReference>
<keyword evidence="2" id="KW-0227">DNA damage</keyword>
<dbReference type="RefSeq" id="XP_459762.2">
    <property type="nucleotide sequence ID" value="XM_459762.1"/>
</dbReference>
<dbReference type="OMA" id="FECAHGR"/>
<dbReference type="VEuPathDB" id="FungiDB:DEHA2E10472g"/>
<evidence type="ECO:0000256" key="2">
    <source>
        <dbReference type="ARBA" id="ARBA00022763"/>
    </source>
</evidence>
<dbReference type="Gene3D" id="3.30.230.10">
    <property type="match status" value="1"/>
</dbReference>
<evidence type="ECO:0000256" key="1">
    <source>
        <dbReference type="ARBA" id="ARBA00006082"/>
    </source>
</evidence>
<dbReference type="AlphaFoldDB" id="Q6BPV8"/>
<dbReference type="GO" id="GO:0140664">
    <property type="term" value="F:ATP-dependent DNA damage sensor activity"/>
    <property type="evidence" value="ECO:0007669"/>
    <property type="project" value="InterPro"/>
</dbReference>
<dbReference type="InterPro" id="IPR042120">
    <property type="entry name" value="MutL_C_dimsub"/>
</dbReference>
<evidence type="ECO:0000313" key="6">
    <source>
        <dbReference type="Proteomes" id="UP000000599"/>
    </source>
</evidence>
<sequence length="726" mass="82233">MKSIRQTDCSIHKLPESVLSCLQSQITISSFQAAIRELLQNSLDANANEVIIKLDFRSLSVCVEDDGRGMRPEELEKVGKRYFTSKIDSLESLKDIETFGFRGEALHSIGCISRLSIISKHTSNSQVFKLKEIKQEQSACIYKFEEEISNYLENHFKFDPISQSGTIVTATSLFANVPVRRSQILKIPEHKLMEDVRQVILQSLIGRPNVKLTLIKLDSTSGDFQKTIYVERSHESELQARYATIFKSIYGHSLLSEYETVRANFQDYKLDGIIGLFPSQSKAFQYIFVNQRPLLISNEDSKYLNKIFVTANFGGMLTSTASNISLSPSKVSPNKQYTSKSFSRFPVFIINIQCPIIIEDLFQDPSKSIYYSNHMKLILNMLRNVFSSFLSAQGYECVTRDPSVSPSPSPSPKRQKSERPPLKQNISFIPVLKPSLKRETLKSTIDFIDGNHTPKFPFNQLASTDTQRFSANEFNLQSICYTGNNKSMNANARDLDLQETIIDKNDLIDGNYRIISQVDRKFILLVMPASNSVSSTKSPTILVVDQHACDERIRVEALFKDFILMLLDKTLGIELNKPLTFTASDREKNLFNSYGSNFESLGINYATNAEHKLIVTHLPHILIEKVGTDIDFLKSCLLQHLFDLEYHKKKVNISNLATEGWFQNVVQLPQVIIDCINSKACRSAIMFGDKLTVEEMMYLIKSLSECNQPFQCAHGRPSIVPLANIG</sequence>
<dbReference type="GO" id="GO:0005524">
    <property type="term" value="F:ATP binding"/>
    <property type="evidence" value="ECO:0007669"/>
    <property type="project" value="InterPro"/>
</dbReference>
<feature type="domain" description="MutL C-terminal dimerisation" evidence="4">
    <location>
        <begin position="514"/>
        <end position="691"/>
    </location>
</feature>
<dbReference type="SUPFAM" id="SSF118116">
    <property type="entry name" value="DNA mismatch repair protein MutL"/>
    <property type="match status" value="1"/>
</dbReference>
<dbReference type="GeneID" id="2902595"/>
<dbReference type="InterPro" id="IPR042121">
    <property type="entry name" value="MutL_C_regsub"/>
</dbReference>
<dbReference type="Proteomes" id="UP000000599">
    <property type="component" value="Chromosome E"/>
</dbReference>
<name>Q6BPV8_DEBHA</name>
<dbReference type="HOGENOM" id="CLU_005415_1_0_1"/>
<dbReference type="InterPro" id="IPR014762">
    <property type="entry name" value="DNA_mismatch_repair_CS"/>
</dbReference>
<protein>
    <submittedName>
        <fullName evidence="5">DEHA2E10472p</fullName>
    </submittedName>
</protein>
<gene>
    <name evidence="5" type="ordered locus">DEHA2E10472g</name>
</gene>
<dbReference type="Gene3D" id="3.30.1540.20">
    <property type="entry name" value="MutL, C-terminal domain, dimerisation subdomain"/>
    <property type="match status" value="1"/>
</dbReference>
<dbReference type="GO" id="GO:0016887">
    <property type="term" value="F:ATP hydrolysis activity"/>
    <property type="evidence" value="ECO:0007669"/>
    <property type="project" value="InterPro"/>
</dbReference>
<dbReference type="eggNOG" id="KOG1977">
    <property type="taxonomic scope" value="Eukaryota"/>
</dbReference>
<evidence type="ECO:0000313" key="5">
    <source>
        <dbReference type="EMBL" id="CAG88001.2"/>
    </source>
</evidence>
<accession>Q6BPV8</accession>
<dbReference type="Gene3D" id="3.30.1370.100">
    <property type="entry name" value="MutL, C-terminal domain, regulatory subdomain"/>
    <property type="match status" value="1"/>
</dbReference>
<dbReference type="InterPro" id="IPR038973">
    <property type="entry name" value="MutL/Mlh/Pms-like"/>
</dbReference>